<feature type="compositionally biased region" description="Low complexity" evidence="15">
    <location>
        <begin position="799"/>
        <end position="811"/>
    </location>
</feature>
<comment type="subcellular location">
    <subcellularLocation>
        <location evidence="1">Membrane</location>
        <topology evidence="1">Single-pass type I membrane protein</topology>
    </subcellularLocation>
    <subcellularLocation>
        <location evidence="2">Secreted</location>
    </subcellularLocation>
</comment>
<dbReference type="PROSITE" id="PS50026">
    <property type="entry name" value="EGF_3"/>
    <property type="match status" value="4"/>
</dbReference>
<feature type="disulfide bond" evidence="13">
    <location>
        <begin position="563"/>
        <end position="572"/>
    </location>
</feature>
<feature type="domain" description="EGF-like" evidence="16">
    <location>
        <begin position="535"/>
        <end position="573"/>
    </location>
</feature>
<dbReference type="PROSITE" id="PS00022">
    <property type="entry name" value="EGF_1"/>
    <property type="match status" value="4"/>
</dbReference>
<organism evidence="17">
    <name type="scientific">Magallana gigas</name>
    <name type="common">Pacific oyster</name>
    <name type="synonym">Crassostrea gigas</name>
    <dbReference type="NCBI Taxonomy" id="29159"/>
    <lineage>
        <taxon>Eukaryota</taxon>
        <taxon>Metazoa</taxon>
        <taxon>Spiralia</taxon>
        <taxon>Lophotrochozoa</taxon>
        <taxon>Mollusca</taxon>
        <taxon>Bivalvia</taxon>
        <taxon>Autobranchia</taxon>
        <taxon>Pteriomorphia</taxon>
        <taxon>Ostreida</taxon>
        <taxon>Ostreoidea</taxon>
        <taxon>Ostreidae</taxon>
        <taxon>Magallana</taxon>
    </lineage>
</organism>
<feature type="domain" description="EGF-like" evidence="16">
    <location>
        <begin position="575"/>
        <end position="612"/>
    </location>
</feature>
<dbReference type="SUPFAM" id="SSF57196">
    <property type="entry name" value="EGF/Laminin"/>
    <property type="match status" value="2"/>
</dbReference>
<evidence type="ECO:0000256" key="13">
    <source>
        <dbReference type="PROSITE-ProRule" id="PRU00076"/>
    </source>
</evidence>
<reference evidence="17" key="1">
    <citation type="journal article" date="2012" name="Nature">
        <title>The oyster genome reveals stress adaptation and complexity of shell formation.</title>
        <authorList>
            <person name="Zhang G."/>
            <person name="Fang X."/>
            <person name="Guo X."/>
            <person name="Li L."/>
            <person name="Luo R."/>
            <person name="Xu F."/>
            <person name="Yang P."/>
            <person name="Zhang L."/>
            <person name="Wang X."/>
            <person name="Qi H."/>
            <person name="Xiong Z."/>
            <person name="Que H."/>
            <person name="Xie Y."/>
            <person name="Holland P.W."/>
            <person name="Paps J."/>
            <person name="Zhu Y."/>
            <person name="Wu F."/>
            <person name="Chen Y."/>
            <person name="Wang J."/>
            <person name="Peng C."/>
            <person name="Meng J."/>
            <person name="Yang L."/>
            <person name="Liu J."/>
            <person name="Wen B."/>
            <person name="Zhang N."/>
            <person name="Huang Z."/>
            <person name="Zhu Q."/>
            <person name="Feng Y."/>
            <person name="Mount A."/>
            <person name="Hedgecock D."/>
            <person name="Xu Z."/>
            <person name="Liu Y."/>
            <person name="Domazet-Loso T."/>
            <person name="Du Y."/>
            <person name="Sun X."/>
            <person name="Zhang S."/>
            <person name="Liu B."/>
            <person name="Cheng P."/>
            <person name="Jiang X."/>
            <person name="Li J."/>
            <person name="Fan D."/>
            <person name="Wang W."/>
            <person name="Fu W."/>
            <person name="Wang T."/>
            <person name="Wang B."/>
            <person name="Zhang J."/>
            <person name="Peng Z."/>
            <person name="Li Y."/>
            <person name="Li N."/>
            <person name="Wang J."/>
            <person name="Chen M."/>
            <person name="He Y."/>
            <person name="Tan F."/>
            <person name="Song X."/>
            <person name="Zheng Q."/>
            <person name="Huang R."/>
            <person name="Yang H."/>
            <person name="Du X."/>
            <person name="Chen L."/>
            <person name="Yang M."/>
            <person name="Gaffney P.M."/>
            <person name="Wang S."/>
            <person name="Luo L."/>
            <person name="She Z."/>
            <person name="Ming Y."/>
            <person name="Huang W."/>
            <person name="Zhang S."/>
            <person name="Huang B."/>
            <person name="Zhang Y."/>
            <person name="Qu T."/>
            <person name="Ni P."/>
            <person name="Miao G."/>
            <person name="Wang J."/>
            <person name="Wang Q."/>
            <person name="Steinberg C.E."/>
            <person name="Wang H."/>
            <person name="Li N."/>
            <person name="Qian L."/>
            <person name="Zhang G."/>
            <person name="Li Y."/>
            <person name="Yang H."/>
            <person name="Liu X."/>
            <person name="Wang J."/>
            <person name="Yin Y."/>
            <person name="Wang J."/>
        </authorList>
    </citation>
    <scope>NUCLEOTIDE SEQUENCE [LARGE SCALE GENOMIC DNA]</scope>
    <source>
        <strain evidence="17">05x7-T-G4-1.051#20</strain>
    </source>
</reference>
<dbReference type="Gene3D" id="2.10.25.10">
    <property type="entry name" value="Laminin"/>
    <property type="match status" value="4"/>
</dbReference>
<dbReference type="GO" id="GO:0005576">
    <property type="term" value="C:extracellular region"/>
    <property type="evidence" value="ECO:0007669"/>
    <property type="project" value="UniProtKB-SubCell"/>
</dbReference>
<feature type="region of interest" description="Disordered" evidence="15">
    <location>
        <begin position="743"/>
        <end position="824"/>
    </location>
</feature>
<comment type="caution">
    <text evidence="13">Lacks conserved residue(s) required for the propagation of feature annotation.</text>
</comment>
<keyword evidence="12" id="KW-0325">Glycoprotein</keyword>
<dbReference type="InterPro" id="IPR011042">
    <property type="entry name" value="6-blade_b-propeller_TolB-like"/>
</dbReference>
<dbReference type="FunFam" id="2.10.25.10:FF:000146">
    <property type="entry name" value="Putative neurogenic locus notch"/>
    <property type="match status" value="1"/>
</dbReference>
<dbReference type="InterPro" id="IPR009030">
    <property type="entry name" value="Growth_fac_rcpt_cys_sf"/>
</dbReference>
<evidence type="ECO:0000256" key="11">
    <source>
        <dbReference type="ARBA" id="ARBA00023157"/>
    </source>
</evidence>
<dbReference type="InParanoid" id="K1QN43"/>
<keyword evidence="6" id="KW-0812">Transmembrane</keyword>
<keyword evidence="10" id="KW-0472">Membrane</keyword>
<dbReference type="CDD" id="cd05819">
    <property type="entry name" value="NHL"/>
    <property type="match status" value="1"/>
</dbReference>
<dbReference type="InterPro" id="IPR051145">
    <property type="entry name" value="GAS-SHBG-PROS"/>
</dbReference>
<dbReference type="AlphaFoldDB" id="K1QN43"/>
<keyword evidence="3" id="KW-0217">Developmental protein</keyword>
<evidence type="ECO:0000259" key="16">
    <source>
        <dbReference type="PROSITE" id="PS50026"/>
    </source>
</evidence>
<dbReference type="CDD" id="cd00054">
    <property type="entry name" value="EGF_CA"/>
    <property type="match status" value="4"/>
</dbReference>
<keyword evidence="11 13" id="KW-1015">Disulfide bond</keyword>
<dbReference type="SUPFAM" id="SSF101898">
    <property type="entry name" value="NHL repeat"/>
    <property type="match status" value="1"/>
</dbReference>
<name>K1QN43_MAGGI</name>
<evidence type="ECO:0000256" key="1">
    <source>
        <dbReference type="ARBA" id="ARBA00004479"/>
    </source>
</evidence>
<dbReference type="Pfam" id="PF00008">
    <property type="entry name" value="EGF"/>
    <property type="match status" value="1"/>
</dbReference>
<dbReference type="PANTHER" id="PTHR24040:SF13">
    <property type="entry name" value="FIBROPELLIN-1"/>
    <property type="match status" value="1"/>
</dbReference>
<evidence type="ECO:0000256" key="9">
    <source>
        <dbReference type="ARBA" id="ARBA00022989"/>
    </source>
</evidence>
<dbReference type="PROSITE" id="PS51125">
    <property type="entry name" value="NHL"/>
    <property type="match status" value="1"/>
</dbReference>
<evidence type="ECO:0000256" key="14">
    <source>
        <dbReference type="PROSITE-ProRule" id="PRU00504"/>
    </source>
</evidence>
<keyword evidence="7" id="KW-0677">Repeat</keyword>
<dbReference type="GO" id="GO:0005509">
    <property type="term" value="F:calcium ion binding"/>
    <property type="evidence" value="ECO:0007669"/>
    <property type="project" value="InterPro"/>
</dbReference>
<keyword evidence="4" id="KW-0964">Secreted</keyword>
<dbReference type="Gene3D" id="2.120.10.30">
    <property type="entry name" value="TolB, C-terminal domain"/>
    <property type="match status" value="1"/>
</dbReference>
<feature type="disulfide bond" evidence="13">
    <location>
        <begin position="523"/>
        <end position="532"/>
    </location>
</feature>
<feature type="disulfide bond" evidence="13">
    <location>
        <begin position="479"/>
        <end position="488"/>
    </location>
</feature>
<evidence type="ECO:0000256" key="10">
    <source>
        <dbReference type="ARBA" id="ARBA00023136"/>
    </source>
</evidence>
<feature type="compositionally biased region" description="Basic and acidic residues" evidence="15">
    <location>
        <begin position="757"/>
        <end position="772"/>
    </location>
</feature>
<dbReference type="SUPFAM" id="SSF57184">
    <property type="entry name" value="Growth factor receptor domain"/>
    <property type="match status" value="1"/>
</dbReference>
<dbReference type="InterPro" id="IPR000152">
    <property type="entry name" value="EGF-type_Asp/Asn_hydroxyl_site"/>
</dbReference>
<proteinExistence type="predicted"/>
<dbReference type="GO" id="GO:0007219">
    <property type="term" value="P:Notch signaling pathway"/>
    <property type="evidence" value="ECO:0007669"/>
    <property type="project" value="UniProtKB-KW"/>
</dbReference>
<dbReference type="Pfam" id="PF01436">
    <property type="entry name" value="NHL"/>
    <property type="match status" value="1"/>
</dbReference>
<dbReference type="EMBL" id="JH816433">
    <property type="protein sequence ID" value="EKC38257.1"/>
    <property type="molecule type" value="Genomic_DNA"/>
</dbReference>
<dbReference type="PROSITE" id="PS01187">
    <property type="entry name" value="EGF_CA"/>
    <property type="match status" value="2"/>
</dbReference>
<protein>
    <submittedName>
        <fullName evidence="17">Neurogenic locus notch-like protein 2</fullName>
    </submittedName>
</protein>
<dbReference type="InterPro" id="IPR049883">
    <property type="entry name" value="NOTCH1_EGF-like"/>
</dbReference>
<evidence type="ECO:0000256" key="15">
    <source>
        <dbReference type="SAM" id="MobiDB-lite"/>
    </source>
</evidence>
<dbReference type="PANTHER" id="PTHR24040">
    <property type="entry name" value="LAMININ G-LIKE DOMAIN-CONTAINING PROTEIN"/>
    <property type="match status" value="1"/>
</dbReference>
<evidence type="ECO:0000256" key="2">
    <source>
        <dbReference type="ARBA" id="ARBA00004613"/>
    </source>
</evidence>
<keyword evidence="8" id="KW-0914">Notch signaling pathway</keyword>
<dbReference type="HOGENOM" id="CLU_343634_0_0_1"/>
<feature type="repeat" description="NHL" evidence="14">
    <location>
        <begin position="350"/>
        <end position="393"/>
    </location>
</feature>
<feature type="disulfide bond" evidence="13">
    <location>
        <begin position="602"/>
        <end position="611"/>
    </location>
</feature>
<evidence type="ECO:0000256" key="12">
    <source>
        <dbReference type="ARBA" id="ARBA00023180"/>
    </source>
</evidence>
<dbReference type="SMART" id="SM00179">
    <property type="entry name" value="EGF_CA"/>
    <property type="match status" value="4"/>
</dbReference>
<feature type="domain" description="EGF-like" evidence="16">
    <location>
        <begin position="452"/>
        <end position="489"/>
    </location>
</feature>
<evidence type="ECO:0000256" key="4">
    <source>
        <dbReference type="ARBA" id="ARBA00022525"/>
    </source>
</evidence>
<evidence type="ECO:0000256" key="3">
    <source>
        <dbReference type="ARBA" id="ARBA00022473"/>
    </source>
</evidence>
<accession>K1QN43</accession>
<dbReference type="InterPro" id="IPR001881">
    <property type="entry name" value="EGF-like_Ca-bd_dom"/>
</dbReference>
<dbReference type="Gene3D" id="3.30.160.60">
    <property type="entry name" value="Classic Zinc Finger"/>
    <property type="match status" value="1"/>
</dbReference>
<sequence length="824" mass="92652">MYPKYQEIVSNIPVQKADLHQNSKKLTTALDKHGEDLHREIDNAIKKLKSDLNEMESKHLVVLDKQENEIKGSISEIEKCIADLKKLLNAKDVEFVSNYKPRNAEFRRLPPKLTVSLPRFIPQKINKDQIYQQIGSLSALSINTEKHGYTMDSPGAESSPPIRPLIDVPRIITEINTEYGESNKLRCLSCLSDDKLWTRGQDNMMRLYNLHSKLLKSIQTKSRNKPQDIAVTQSGELVYADLSDRSVNIVKNIQIQTVIRLSGWYPLGVCSNSSGDLLVVMITVDQEQSKVVRYSGSTEKQTIQYNDKGQPLYSPKFNLKYIRENKNLDICVADIEARAVVVVNQAGKLRFTYTGPSFAFKKLSVPAGITTDSLGRILIADHNNHRIHILDQDGQFLRYIDNCHLQHPRGLYVDTRDNLFVAEPKTGKVKKIQYYLHEIFMHFNGTVNIIVDIDECMDYPCNTNASDCINTFGSFRCICLPGFTGDLCKDDVDECFDASPGNESLCFNNGSCVNNPGSYTCKCSAEWTGSRCEIDVDECILNVCPLNTSKSCINTCGSFHCVCMSGWTGNLCLEDINECENNTMCLNGGICHNTDGSFVCNCTAEWGGPLCDYRELTFTKLYAERIIYWNNPENHKRQIENLNASLQQIKSNLTIDKSLLTSERIKRISALDHRTSAAITGYIGAGVLSFTKVTPGQPRRCPMCTFVAKTGEEYRNHVLECAMRTFNCTYCSYSSNKEINVKRHEKRSHPGLLGEPIKLDSKSADRPMEATVKKQSAPQEPVSDSEDWLKQDYGDVIGEVSASDQSDSSSSSDDESEEPKEKPE</sequence>
<evidence type="ECO:0000256" key="8">
    <source>
        <dbReference type="ARBA" id="ARBA00022976"/>
    </source>
</evidence>
<dbReference type="Pfam" id="PF07645">
    <property type="entry name" value="EGF_CA"/>
    <property type="match status" value="3"/>
</dbReference>
<dbReference type="InterPro" id="IPR001258">
    <property type="entry name" value="NHL_repeat"/>
</dbReference>
<evidence type="ECO:0000256" key="7">
    <source>
        <dbReference type="ARBA" id="ARBA00022737"/>
    </source>
</evidence>
<dbReference type="PROSITE" id="PS01186">
    <property type="entry name" value="EGF_2"/>
    <property type="match status" value="2"/>
</dbReference>
<dbReference type="InterPro" id="IPR000742">
    <property type="entry name" value="EGF"/>
</dbReference>
<feature type="domain" description="EGF-like" evidence="16">
    <location>
        <begin position="491"/>
        <end position="533"/>
    </location>
</feature>
<feature type="disulfide bond" evidence="13">
    <location>
        <begin position="544"/>
        <end position="561"/>
    </location>
</feature>
<dbReference type="InterPro" id="IPR018097">
    <property type="entry name" value="EGF_Ca-bd_CS"/>
</dbReference>
<gene>
    <name evidence="17" type="ORF">CGI_10012248</name>
</gene>
<keyword evidence="9" id="KW-1133">Transmembrane helix</keyword>
<keyword evidence="5 13" id="KW-0245">EGF-like domain</keyword>
<evidence type="ECO:0000313" key="17">
    <source>
        <dbReference type="EMBL" id="EKC38257.1"/>
    </source>
</evidence>
<dbReference type="PROSITE" id="PS00010">
    <property type="entry name" value="ASX_HYDROXYL"/>
    <property type="match status" value="4"/>
</dbReference>
<dbReference type="SMART" id="SM00181">
    <property type="entry name" value="EGF"/>
    <property type="match status" value="4"/>
</dbReference>
<evidence type="ECO:0000256" key="6">
    <source>
        <dbReference type="ARBA" id="ARBA00022692"/>
    </source>
</evidence>
<dbReference type="GO" id="GO:0016020">
    <property type="term" value="C:membrane"/>
    <property type="evidence" value="ECO:0007669"/>
    <property type="project" value="UniProtKB-SubCell"/>
</dbReference>
<evidence type="ECO:0000256" key="5">
    <source>
        <dbReference type="ARBA" id="ARBA00022536"/>
    </source>
</evidence>